<evidence type="ECO:0000313" key="4">
    <source>
        <dbReference type="Proteomes" id="UP000318571"/>
    </source>
</evidence>
<dbReference type="STRING" id="6832.A0A553PKV8"/>
<dbReference type="Proteomes" id="UP000318571">
    <property type="component" value="Chromosome 11"/>
</dbReference>
<name>A0A553PKV8_TIGCA</name>
<dbReference type="EMBL" id="VCGU01000003">
    <property type="protein sequence ID" value="TRY78317.1"/>
    <property type="molecule type" value="Genomic_DNA"/>
</dbReference>
<dbReference type="PANTHER" id="PTHR31389">
    <property type="entry name" value="LD39211P"/>
    <property type="match status" value="1"/>
</dbReference>
<comment type="caution">
    <text evidence="3">The sequence shown here is derived from an EMBL/GenBank/DDBJ whole genome shotgun (WGS) entry which is preliminary data.</text>
</comment>
<sequence length="424" mass="47961">MSTRSSPHGPILIRRYPPTATFSCGLTLESMVRHRTFVLFLLGTVSATFVLISMNRTPRSGIDSFVVETQNQLHNLKKNFEPEKSILSVSDDFLEPLGLLGPSEGLWPNASWRGVYNNASEPVIVSAVSNGREGEAVHFVRNTQFILPNLTVILYDLGLTRNGRDLLSQYCNSSLCLIRDFEFGKFPGHVSNLKIHAFRPLIIQETLKDAGCVLWLSIDQRFTQSDLQPYLQQARESGVLAWPHSDRRVPTSSMTHPKMFTRLGIKDLENFNFQHMVDLKALLLYNLHDTHVNLMGRWVRCSLIDDCIEPLGAQSTGCRFDKKPQYRYSGCHAYDVSALNIILGQMFGFNEGRYVAKAEPFFVQMGDESEEETDLTLNTTLPSPKSEEASQLPAEWRTSSTRSSHSLRKRGRKRRSLSNANMDI</sequence>
<dbReference type="InterPro" id="IPR012444">
    <property type="entry name" value="DUF1647"/>
</dbReference>
<feature type="compositionally biased region" description="Basic residues" evidence="1">
    <location>
        <begin position="405"/>
        <end position="416"/>
    </location>
</feature>
<dbReference type="Pfam" id="PF07801">
    <property type="entry name" value="DUF1647"/>
    <property type="match status" value="1"/>
</dbReference>
<organism evidence="3 4">
    <name type="scientific">Tigriopus californicus</name>
    <name type="common">Marine copepod</name>
    <dbReference type="NCBI Taxonomy" id="6832"/>
    <lineage>
        <taxon>Eukaryota</taxon>
        <taxon>Metazoa</taxon>
        <taxon>Ecdysozoa</taxon>
        <taxon>Arthropoda</taxon>
        <taxon>Crustacea</taxon>
        <taxon>Multicrustacea</taxon>
        <taxon>Hexanauplia</taxon>
        <taxon>Copepoda</taxon>
        <taxon>Harpacticoida</taxon>
        <taxon>Harpacticidae</taxon>
        <taxon>Tigriopus</taxon>
    </lineage>
</organism>
<dbReference type="OMA" id="NTQFILP"/>
<feature type="region of interest" description="Disordered" evidence="1">
    <location>
        <begin position="367"/>
        <end position="424"/>
    </location>
</feature>
<evidence type="ECO:0000256" key="2">
    <source>
        <dbReference type="SAM" id="Phobius"/>
    </source>
</evidence>
<keyword evidence="2" id="KW-0812">Transmembrane</keyword>
<proteinExistence type="predicted"/>
<reference evidence="3 4" key="1">
    <citation type="journal article" date="2018" name="Nat. Ecol. Evol.">
        <title>Genomic signatures of mitonuclear coevolution across populations of Tigriopus californicus.</title>
        <authorList>
            <person name="Barreto F.S."/>
            <person name="Watson E.T."/>
            <person name="Lima T.G."/>
            <person name="Willett C.S."/>
            <person name="Edmands S."/>
            <person name="Li W."/>
            <person name="Burton R.S."/>
        </authorList>
    </citation>
    <scope>NUCLEOTIDE SEQUENCE [LARGE SCALE GENOMIC DNA]</scope>
    <source>
        <strain evidence="3 4">San Diego</strain>
    </source>
</reference>
<accession>A0A553PKV8</accession>
<evidence type="ECO:0000256" key="1">
    <source>
        <dbReference type="SAM" id="MobiDB-lite"/>
    </source>
</evidence>
<protein>
    <submittedName>
        <fullName evidence="3">Uncharacterized protein</fullName>
    </submittedName>
</protein>
<keyword evidence="2" id="KW-0472">Membrane</keyword>
<evidence type="ECO:0000313" key="3">
    <source>
        <dbReference type="EMBL" id="TRY78317.1"/>
    </source>
</evidence>
<dbReference type="AlphaFoldDB" id="A0A553PKV8"/>
<keyword evidence="2" id="KW-1133">Transmembrane helix</keyword>
<dbReference type="PANTHER" id="PTHR31389:SF4">
    <property type="entry name" value="LD39211P"/>
    <property type="match status" value="1"/>
</dbReference>
<feature type="transmembrane region" description="Helical" evidence="2">
    <location>
        <begin position="36"/>
        <end position="54"/>
    </location>
</feature>
<keyword evidence="4" id="KW-1185">Reference proteome</keyword>
<dbReference type="OrthoDB" id="6414280at2759"/>
<gene>
    <name evidence="3" type="ORF">TCAL_14377</name>
</gene>